<dbReference type="AlphaFoldDB" id="A0A249MSQ0"/>
<evidence type="ECO:0000259" key="2">
    <source>
        <dbReference type="Pfam" id="PF13472"/>
    </source>
</evidence>
<dbReference type="PANTHER" id="PTHR30383:SF5">
    <property type="entry name" value="SGNH HYDROLASE-TYPE ESTERASE DOMAIN-CONTAINING PROTEIN"/>
    <property type="match status" value="1"/>
</dbReference>
<organism evidence="3 4">
    <name type="scientific">Sphingobium xenophagum</name>
    <dbReference type="NCBI Taxonomy" id="121428"/>
    <lineage>
        <taxon>Bacteria</taxon>
        <taxon>Pseudomonadati</taxon>
        <taxon>Pseudomonadota</taxon>
        <taxon>Alphaproteobacteria</taxon>
        <taxon>Sphingomonadales</taxon>
        <taxon>Sphingomonadaceae</taxon>
        <taxon>Sphingobium</taxon>
    </lineage>
</organism>
<dbReference type="InterPro" id="IPR051532">
    <property type="entry name" value="Ester_Hydrolysis_Enzymes"/>
</dbReference>
<gene>
    <name evidence="3" type="ORF">CJD35_07035</name>
</gene>
<name>A0A249MSQ0_SPHXE</name>
<dbReference type="EMBL" id="CP022745">
    <property type="protein sequence ID" value="ASY44224.1"/>
    <property type="molecule type" value="Genomic_DNA"/>
</dbReference>
<dbReference type="PANTHER" id="PTHR30383">
    <property type="entry name" value="THIOESTERASE 1/PROTEASE 1/LYSOPHOSPHOLIPASE L1"/>
    <property type="match status" value="1"/>
</dbReference>
<reference evidence="3 4" key="1">
    <citation type="submission" date="2017-08" db="EMBL/GenBank/DDBJ databases">
        <title>Whole Genome Sequence of Sphingobium hydrophobicum C1: Insights into Adaption to the Electronic-waste Contaminated Sediment.</title>
        <authorList>
            <person name="Song D."/>
            <person name="Chen X."/>
            <person name="Xu M."/>
        </authorList>
    </citation>
    <scope>NUCLEOTIDE SEQUENCE [LARGE SCALE GENOMIC DNA]</scope>
    <source>
        <strain evidence="3 4">C1</strain>
    </source>
</reference>
<evidence type="ECO:0000313" key="4">
    <source>
        <dbReference type="Proteomes" id="UP000217141"/>
    </source>
</evidence>
<feature type="chain" id="PRO_5012829073" evidence="1">
    <location>
        <begin position="35"/>
        <end position="249"/>
    </location>
</feature>
<dbReference type="InterPro" id="IPR036514">
    <property type="entry name" value="SGNH_hydro_sf"/>
</dbReference>
<feature type="domain" description="SGNH hydrolase-type esterase" evidence="2">
    <location>
        <begin position="86"/>
        <end position="226"/>
    </location>
</feature>
<dbReference type="Proteomes" id="UP000217141">
    <property type="component" value="Chromosome I"/>
</dbReference>
<dbReference type="Gene3D" id="3.40.50.1110">
    <property type="entry name" value="SGNH hydrolase"/>
    <property type="match status" value="1"/>
</dbReference>
<dbReference type="Pfam" id="PF13472">
    <property type="entry name" value="Lipase_GDSL_2"/>
    <property type="match status" value="1"/>
</dbReference>
<keyword evidence="1" id="KW-0732">Signal</keyword>
<dbReference type="InterPro" id="IPR013830">
    <property type="entry name" value="SGNH_hydro"/>
</dbReference>
<evidence type="ECO:0000256" key="1">
    <source>
        <dbReference type="SAM" id="SignalP"/>
    </source>
</evidence>
<dbReference type="RefSeq" id="WP_017181679.1">
    <property type="nucleotide sequence ID" value="NZ_CP022745.1"/>
</dbReference>
<proteinExistence type="predicted"/>
<feature type="signal peptide" evidence="1">
    <location>
        <begin position="1"/>
        <end position="34"/>
    </location>
</feature>
<dbReference type="KEGG" id="shyd:CJD35_07035"/>
<sequence>MRTANIACATSIATRATAALLLALAVPGAAGAQAQDRPPNPDPAFPFAREIEAFAKANAKSPPVDGATLFLGSSSIRLWDIAASFTDIPTVNRGFGGASTPDVLRYYRRLLPPIEPRTIVVYVGENDLAAGASPDRVTTDILTLLKRLRSDYPRAAIAFLSLKPSPIRWTLWSKMAAVNQAIAHRAAKERFTFLDVGSLLLARDGLPDASLFRPDGLHMNPRGYQRWTRLVDNWLDHATQTPNATRKAS</sequence>
<evidence type="ECO:0000313" key="3">
    <source>
        <dbReference type="EMBL" id="ASY44224.1"/>
    </source>
</evidence>
<accession>A0A249MSQ0</accession>
<dbReference type="GO" id="GO:0004622">
    <property type="term" value="F:phosphatidylcholine lysophospholipase activity"/>
    <property type="evidence" value="ECO:0007669"/>
    <property type="project" value="TreeGrafter"/>
</dbReference>
<protein>
    <submittedName>
        <fullName evidence="3">Lipolytic enzyme</fullName>
    </submittedName>
</protein>
<dbReference type="SUPFAM" id="SSF52266">
    <property type="entry name" value="SGNH hydrolase"/>
    <property type="match status" value="1"/>
</dbReference>